<dbReference type="SMART" id="SM00822">
    <property type="entry name" value="PKS_KR"/>
    <property type="match status" value="1"/>
</dbReference>
<dbReference type="InterPro" id="IPR057326">
    <property type="entry name" value="KR_dom"/>
</dbReference>
<dbReference type="SUPFAM" id="SSF51735">
    <property type="entry name" value="NAD(P)-binding Rossmann-fold domains"/>
    <property type="match status" value="1"/>
</dbReference>
<name>U2YVC9_9EURY</name>
<evidence type="ECO:0000256" key="1">
    <source>
        <dbReference type="ARBA" id="ARBA00006484"/>
    </source>
</evidence>
<dbReference type="Gene3D" id="3.40.50.720">
    <property type="entry name" value="NAD(P)-binding Rossmann-like Domain"/>
    <property type="match status" value="1"/>
</dbReference>
<keyword evidence="5" id="KW-1185">Reference proteome</keyword>
<feature type="domain" description="Ketoreductase" evidence="3">
    <location>
        <begin position="108"/>
        <end position="306"/>
    </location>
</feature>
<dbReference type="Pfam" id="PF13561">
    <property type="entry name" value="adh_short_C2"/>
    <property type="match status" value="1"/>
</dbReference>
<dbReference type="PANTHER" id="PTHR42879:SF2">
    <property type="entry name" value="3-OXOACYL-[ACYL-CARRIER-PROTEIN] REDUCTASE FABG"/>
    <property type="match status" value="1"/>
</dbReference>
<dbReference type="InterPro" id="IPR050259">
    <property type="entry name" value="SDR"/>
</dbReference>
<organism evidence="4 5">
    <name type="scientific">Halarchaeum acidiphilum MH1-52-1</name>
    <dbReference type="NCBI Taxonomy" id="1261545"/>
    <lineage>
        <taxon>Archaea</taxon>
        <taxon>Methanobacteriati</taxon>
        <taxon>Methanobacteriota</taxon>
        <taxon>Stenosarchaea group</taxon>
        <taxon>Halobacteria</taxon>
        <taxon>Halobacteriales</taxon>
        <taxon>Halobacteriaceae</taxon>
    </lineage>
</organism>
<accession>U2YVC9</accession>
<dbReference type="PANTHER" id="PTHR42879">
    <property type="entry name" value="3-OXOACYL-(ACYL-CARRIER-PROTEIN) REDUCTASE"/>
    <property type="match status" value="1"/>
</dbReference>
<evidence type="ECO:0000313" key="4">
    <source>
        <dbReference type="EMBL" id="GAD52727.1"/>
    </source>
</evidence>
<dbReference type="EMBL" id="BATA01000033">
    <property type="protein sequence ID" value="GAD52727.1"/>
    <property type="molecule type" value="Genomic_DNA"/>
</dbReference>
<dbReference type="eggNOG" id="arCOG01259">
    <property type="taxonomic scope" value="Archaea"/>
</dbReference>
<sequence length="351" mass="37900">MLRTLEQRVLRARRRGRRARDVGIFGLDVKQRRGYDTEFKGSIHEAYRESVQDWTPVWKSVNHETPRITVPGPPAFGAFRSVVSAPLGIDIYMCLASERPYMSDFSDRIALITGSSRGIGAATAERLAERGARVVVNYRSSEDEAESVAAGIRDAGGEALVQRADVTDPDAVESMVTAVEEEWGTIDVLVNNANMPFEYASFAEMDWADFESKLDAELKAAFTVSKAVLPGMAEQGYGRAVYVSSGLGRRPQGGFIAHGTAKGGLDSFVKYLAQEYGADGVAANVVAPGIVETPATEDRIDDVREHVIDSTPLDRVAQPEDVAGAITALASDDARFVTGTYTPVNGGSVME</sequence>
<dbReference type="AlphaFoldDB" id="U2YVC9"/>
<gene>
    <name evidence="4" type="ORF">MBEHAL_1487</name>
</gene>
<keyword evidence="2" id="KW-0560">Oxidoreductase</keyword>
<dbReference type="InterPro" id="IPR002347">
    <property type="entry name" value="SDR_fam"/>
</dbReference>
<evidence type="ECO:0000313" key="5">
    <source>
        <dbReference type="Proteomes" id="UP000016986"/>
    </source>
</evidence>
<protein>
    <submittedName>
        <fullName evidence="4">3-oxoacyl-[acyl-carrier protein] reductase</fullName>
    </submittedName>
</protein>
<comment type="similarity">
    <text evidence="1">Belongs to the short-chain dehydrogenases/reductases (SDR) family.</text>
</comment>
<dbReference type="FunFam" id="3.40.50.720:FF:000173">
    <property type="entry name" value="3-oxoacyl-[acyl-carrier protein] reductase"/>
    <property type="match status" value="1"/>
</dbReference>
<dbReference type="PRINTS" id="PR00081">
    <property type="entry name" value="GDHRDH"/>
</dbReference>
<dbReference type="GO" id="GO:0016491">
    <property type="term" value="F:oxidoreductase activity"/>
    <property type="evidence" value="ECO:0007669"/>
    <property type="project" value="UniProtKB-KW"/>
</dbReference>
<evidence type="ECO:0000259" key="3">
    <source>
        <dbReference type="SMART" id="SM00822"/>
    </source>
</evidence>
<evidence type="ECO:0000256" key="2">
    <source>
        <dbReference type="ARBA" id="ARBA00023002"/>
    </source>
</evidence>
<dbReference type="InterPro" id="IPR036291">
    <property type="entry name" value="NAD(P)-bd_dom_sf"/>
</dbReference>
<reference evidence="4 5" key="1">
    <citation type="submission" date="2013-09" db="EMBL/GenBank/DDBJ databases">
        <title>Whole genome sequencing of Halarchaeum acidiphilum strain MH1-52-1.</title>
        <authorList>
            <person name="Shimane Y."/>
            <person name="Minegishi H."/>
            <person name="Nishi S."/>
            <person name="Echigo A."/>
            <person name="Shuto A."/>
            <person name="Konishi M."/>
            <person name="Ito T."/>
            <person name="Ohkuma M."/>
            <person name="Ohta Y."/>
            <person name="Nagano Y."/>
            <person name="Tsubouchi T."/>
            <person name="Mori K."/>
            <person name="Usui K."/>
            <person name="Kamekura M."/>
            <person name="Usami R."/>
            <person name="Takaki Y."/>
            <person name="Hatada Y."/>
        </authorList>
    </citation>
    <scope>NUCLEOTIDE SEQUENCE [LARGE SCALE GENOMIC DNA]</scope>
    <source>
        <strain evidence="4 5">JCM 16109</strain>
    </source>
</reference>
<comment type="caution">
    <text evidence="4">The sequence shown here is derived from an EMBL/GenBank/DDBJ whole genome shotgun (WGS) entry which is preliminary data.</text>
</comment>
<dbReference type="Proteomes" id="UP000016986">
    <property type="component" value="Unassembled WGS sequence"/>
</dbReference>
<proteinExistence type="inferred from homology"/>